<dbReference type="InterPro" id="IPR027417">
    <property type="entry name" value="P-loop_NTPase"/>
</dbReference>
<dbReference type="STRING" id="1799789.AX660_02105"/>
<feature type="compositionally biased region" description="Polar residues" evidence="1">
    <location>
        <begin position="457"/>
        <end position="470"/>
    </location>
</feature>
<name>A0A148KL99_9ALTE</name>
<reference evidence="4" key="1">
    <citation type="submission" date="2016-02" db="EMBL/GenBank/DDBJ databases">
        <authorList>
            <person name="Schultz-Johansen M."/>
            <person name="Glaring M.A."/>
            <person name="Bech P.K."/>
            <person name="Stougaard P."/>
        </authorList>
    </citation>
    <scope>NUCLEOTIDE SEQUENCE [LARGE SCALE GENOMIC DNA]</scope>
    <source>
        <strain evidence="4">S66</strain>
    </source>
</reference>
<dbReference type="AlphaFoldDB" id="A0A148KL99"/>
<dbReference type="Proteomes" id="UP000070299">
    <property type="component" value="Unassembled WGS sequence"/>
</dbReference>
<feature type="domain" description="ORC1/DEAH AAA+ ATPase" evidence="2">
    <location>
        <begin position="132"/>
        <end position="280"/>
    </location>
</feature>
<comment type="caution">
    <text evidence="3">The sequence shown here is derived from an EMBL/GenBank/DDBJ whole genome shotgun (WGS) entry which is preliminary data.</text>
</comment>
<dbReference type="InterPro" id="IPR049945">
    <property type="entry name" value="AAA_22"/>
</dbReference>
<evidence type="ECO:0000313" key="3">
    <source>
        <dbReference type="EMBL" id="KXI27041.1"/>
    </source>
</evidence>
<evidence type="ECO:0000256" key="1">
    <source>
        <dbReference type="SAM" id="MobiDB-lite"/>
    </source>
</evidence>
<dbReference type="Gene3D" id="3.40.50.300">
    <property type="entry name" value="P-loop containing nucleotide triphosphate hydrolases"/>
    <property type="match status" value="1"/>
</dbReference>
<feature type="region of interest" description="Disordered" evidence="1">
    <location>
        <begin position="414"/>
        <end position="477"/>
    </location>
</feature>
<feature type="compositionally biased region" description="Basic and acidic residues" evidence="1">
    <location>
        <begin position="424"/>
        <end position="446"/>
    </location>
</feature>
<sequence length="477" mass="54454">MQTDSSKHIEYASYSEHEDPYLNGNPLIESLAAPLERDQVFDRLRHDHLTAPNFSDLSKFYKKTQINHFSRVISPHPTSFFLYQKIMELILCGYITRNPFHAENVRLIATLAENARNGEYLQGVTNITELTTAPSCLASGLSGSSKTTTIREVLKLIKQVIHHREYKGKPFLRTQLTYISFDCAATRSPKALALSFFKAVDDVLHTKYFEEWARRSKDSVERYYANMQLIAAKHHIGFIHIDEVQFFLKYVNAKDSPNLTILESLFNKIGIPVLLSCTTEGLKLFQSIPSEHSTQIPDMTTTRRMVSDHEFVFSTYSFDSKEFDLIFDAFFPEKVCFGGKPGLEFKKTFHRLSVGLPAIINRLARLHHQQIVTLGNRRTDDVELLNDIYKSQFRHIDFALSHLRLSSKLAKPSVKQKNGFEQNLPKKQDGNVDWNGDGKLDKDKQEFVGQLPKLSEFGNSENSDASVNTDNDFDGGL</sequence>
<accession>A0A148KL99</accession>
<keyword evidence="4" id="KW-1185">Reference proteome</keyword>
<gene>
    <name evidence="3" type="ORF">AX660_02105</name>
</gene>
<proteinExistence type="predicted"/>
<dbReference type="GO" id="GO:0016887">
    <property type="term" value="F:ATP hydrolysis activity"/>
    <property type="evidence" value="ECO:0007669"/>
    <property type="project" value="InterPro"/>
</dbReference>
<dbReference type="Pfam" id="PF13401">
    <property type="entry name" value="AAA_22"/>
    <property type="match status" value="1"/>
</dbReference>
<evidence type="ECO:0000259" key="2">
    <source>
        <dbReference type="Pfam" id="PF13401"/>
    </source>
</evidence>
<protein>
    <recommendedName>
        <fullName evidence="2">ORC1/DEAH AAA+ ATPase domain-containing protein</fullName>
    </recommendedName>
</protein>
<organism evidence="3 4">
    <name type="scientific">Paraglaciecola hydrolytica</name>
    <dbReference type="NCBI Taxonomy" id="1799789"/>
    <lineage>
        <taxon>Bacteria</taxon>
        <taxon>Pseudomonadati</taxon>
        <taxon>Pseudomonadota</taxon>
        <taxon>Gammaproteobacteria</taxon>
        <taxon>Alteromonadales</taxon>
        <taxon>Alteromonadaceae</taxon>
        <taxon>Paraglaciecola</taxon>
    </lineage>
</organism>
<dbReference type="EMBL" id="LSNE01000017">
    <property type="protein sequence ID" value="KXI27041.1"/>
    <property type="molecule type" value="Genomic_DNA"/>
</dbReference>
<evidence type="ECO:0000313" key="4">
    <source>
        <dbReference type="Proteomes" id="UP000070299"/>
    </source>
</evidence>